<keyword evidence="1" id="KW-0805">Transcription regulation</keyword>
<keyword evidence="3" id="KW-0804">Transcription</keyword>
<dbReference type="InterPro" id="IPR009057">
    <property type="entry name" value="Homeodomain-like_sf"/>
</dbReference>
<gene>
    <name evidence="5" type="ORF">ACFO5K_09500</name>
</gene>
<dbReference type="PROSITE" id="PS01124">
    <property type="entry name" value="HTH_ARAC_FAMILY_2"/>
    <property type="match status" value="1"/>
</dbReference>
<dbReference type="InterPro" id="IPR018060">
    <property type="entry name" value="HTH_AraC"/>
</dbReference>
<evidence type="ECO:0000256" key="1">
    <source>
        <dbReference type="ARBA" id="ARBA00023015"/>
    </source>
</evidence>
<evidence type="ECO:0000256" key="2">
    <source>
        <dbReference type="ARBA" id="ARBA00023125"/>
    </source>
</evidence>
<evidence type="ECO:0000256" key="3">
    <source>
        <dbReference type="ARBA" id="ARBA00023163"/>
    </source>
</evidence>
<protein>
    <submittedName>
        <fullName evidence="5">Helix-turn-helix transcriptional regulator</fullName>
    </submittedName>
</protein>
<evidence type="ECO:0000313" key="6">
    <source>
        <dbReference type="Proteomes" id="UP001595844"/>
    </source>
</evidence>
<dbReference type="InterPro" id="IPR020449">
    <property type="entry name" value="Tscrpt_reg_AraC-type_HTH"/>
</dbReference>
<name>A0ABV8VG69_9NOCA</name>
<dbReference type="InterPro" id="IPR050204">
    <property type="entry name" value="AraC_XylS_family_regulators"/>
</dbReference>
<proteinExistence type="predicted"/>
<keyword evidence="6" id="KW-1185">Reference proteome</keyword>
<dbReference type="InterPro" id="IPR018062">
    <property type="entry name" value="HTH_AraC-typ_CS"/>
</dbReference>
<dbReference type="Gene3D" id="1.10.10.60">
    <property type="entry name" value="Homeodomain-like"/>
    <property type="match status" value="1"/>
</dbReference>
<organism evidence="5 6">
    <name type="scientific">Nocardia halotolerans</name>
    <dbReference type="NCBI Taxonomy" id="1755878"/>
    <lineage>
        <taxon>Bacteria</taxon>
        <taxon>Bacillati</taxon>
        <taxon>Actinomycetota</taxon>
        <taxon>Actinomycetes</taxon>
        <taxon>Mycobacteriales</taxon>
        <taxon>Nocardiaceae</taxon>
        <taxon>Nocardia</taxon>
    </lineage>
</organism>
<dbReference type="SUPFAM" id="SSF46689">
    <property type="entry name" value="Homeodomain-like"/>
    <property type="match status" value="1"/>
</dbReference>
<dbReference type="EMBL" id="JBHSDL010000009">
    <property type="protein sequence ID" value="MFC4374337.1"/>
    <property type="molecule type" value="Genomic_DNA"/>
</dbReference>
<evidence type="ECO:0000313" key="5">
    <source>
        <dbReference type="EMBL" id="MFC4374337.1"/>
    </source>
</evidence>
<feature type="domain" description="HTH araC/xylS-type" evidence="4">
    <location>
        <begin position="201"/>
        <end position="299"/>
    </location>
</feature>
<dbReference type="SMART" id="SM00342">
    <property type="entry name" value="HTH_ARAC"/>
    <property type="match status" value="1"/>
</dbReference>
<sequence>MELCGPRDLNRVAFGCRLRAQENFAATLWTLSTGSVLVARLRTSNIAAERDAYAIHDHYGRYLQLSLVIGGRVTVEQRGIRSAAVAGEAFAVCLDNPFRSVLSRGQASAADVLHLYVSVAALTAWGLDVTAAGGRSWPLSGAAVSALLFACDLACGATSPAHLGVVARIDEIVFRAAVVALLERDLAGAAVELTAEQVLRRRAIDVIDRSFTDPAVNPDAIALRLHVSRRTLFRAFELQGLSVAGLIRTRRLVAAATALGESARSIRDIAATCGFRSTDQFARGFRAEYGVTPAAYRAARRTGVVAAK</sequence>
<accession>A0ABV8VG69</accession>
<dbReference type="Proteomes" id="UP001595844">
    <property type="component" value="Unassembled WGS sequence"/>
</dbReference>
<dbReference type="PANTHER" id="PTHR46796:SF6">
    <property type="entry name" value="ARAC SUBFAMILY"/>
    <property type="match status" value="1"/>
</dbReference>
<comment type="caution">
    <text evidence="5">The sequence shown here is derived from an EMBL/GenBank/DDBJ whole genome shotgun (WGS) entry which is preliminary data.</text>
</comment>
<keyword evidence="2" id="KW-0238">DNA-binding</keyword>
<dbReference type="RefSeq" id="WP_378559165.1">
    <property type="nucleotide sequence ID" value="NZ_JBHSDL010000009.1"/>
</dbReference>
<dbReference type="PROSITE" id="PS00041">
    <property type="entry name" value="HTH_ARAC_FAMILY_1"/>
    <property type="match status" value="1"/>
</dbReference>
<dbReference type="Pfam" id="PF12833">
    <property type="entry name" value="HTH_18"/>
    <property type="match status" value="1"/>
</dbReference>
<reference evidence="6" key="1">
    <citation type="journal article" date="2019" name="Int. J. Syst. Evol. Microbiol.">
        <title>The Global Catalogue of Microorganisms (GCM) 10K type strain sequencing project: providing services to taxonomists for standard genome sequencing and annotation.</title>
        <authorList>
            <consortium name="The Broad Institute Genomics Platform"/>
            <consortium name="The Broad Institute Genome Sequencing Center for Infectious Disease"/>
            <person name="Wu L."/>
            <person name="Ma J."/>
        </authorList>
    </citation>
    <scope>NUCLEOTIDE SEQUENCE [LARGE SCALE GENOMIC DNA]</scope>
    <source>
        <strain evidence="6">IBRC-M 10490</strain>
    </source>
</reference>
<dbReference type="PRINTS" id="PR00032">
    <property type="entry name" value="HTHARAC"/>
</dbReference>
<evidence type="ECO:0000259" key="4">
    <source>
        <dbReference type="PROSITE" id="PS01124"/>
    </source>
</evidence>
<dbReference type="PANTHER" id="PTHR46796">
    <property type="entry name" value="HTH-TYPE TRANSCRIPTIONAL ACTIVATOR RHAS-RELATED"/>
    <property type="match status" value="1"/>
</dbReference>